<dbReference type="Gene3D" id="2.60.120.290">
    <property type="entry name" value="Spermadhesin, CUB domain"/>
    <property type="match status" value="2"/>
</dbReference>
<dbReference type="InterPro" id="IPR058698">
    <property type="entry name" value="CUB_metazoa"/>
</dbReference>
<dbReference type="OrthoDB" id="6337346at2759"/>
<reference evidence="4" key="1">
    <citation type="submission" date="2022-01" db="EMBL/GenBank/DDBJ databases">
        <authorList>
            <person name="King R."/>
        </authorList>
    </citation>
    <scope>NUCLEOTIDE SEQUENCE</scope>
</reference>
<dbReference type="PANTHER" id="PTHR33236:SF5">
    <property type="entry name" value="CUB DOMAIN-CONTAINING PROTEIN"/>
    <property type="match status" value="1"/>
</dbReference>
<dbReference type="Pfam" id="PF26080">
    <property type="entry name" value="CUB_animal"/>
    <property type="match status" value="1"/>
</dbReference>
<protein>
    <recommendedName>
        <fullName evidence="3">CUB domain-containing protein</fullName>
    </recommendedName>
</protein>
<dbReference type="AlphaFoldDB" id="A0A9N9SDD1"/>
<dbReference type="PROSITE" id="PS01180">
    <property type="entry name" value="CUB"/>
    <property type="match status" value="1"/>
</dbReference>
<name>A0A9N9SDD1_PHACE</name>
<evidence type="ECO:0000256" key="1">
    <source>
        <dbReference type="ARBA" id="ARBA00023157"/>
    </source>
</evidence>
<proteinExistence type="predicted"/>
<evidence type="ECO:0000256" key="2">
    <source>
        <dbReference type="PROSITE-ProRule" id="PRU00059"/>
    </source>
</evidence>
<dbReference type="InterPro" id="IPR000859">
    <property type="entry name" value="CUB_dom"/>
</dbReference>
<dbReference type="SUPFAM" id="SSF49854">
    <property type="entry name" value="Spermadhesin, CUB domain"/>
    <property type="match status" value="2"/>
</dbReference>
<dbReference type="Proteomes" id="UP001153737">
    <property type="component" value="Chromosome 12"/>
</dbReference>
<dbReference type="EMBL" id="OU896718">
    <property type="protein sequence ID" value="CAG9815419.1"/>
    <property type="molecule type" value="Genomic_DNA"/>
</dbReference>
<feature type="domain" description="CUB" evidence="3">
    <location>
        <begin position="56"/>
        <end position="173"/>
    </location>
</feature>
<keyword evidence="1" id="KW-1015">Disulfide bond</keyword>
<gene>
    <name evidence="4" type="ORF">PHAECO_LOCUS3034</name>
</gene>
<dbReference type="Pfam" id="PF00431">
    <property type="entry name" value="CUB"/>
    <property type="match status" value="1"/>
</dbReference>
<dbReference type="PANTHER" id="PTHR33236">
    <property type="entry name" value="INTRAFLAGELLAR TRANSPORT PROTEIN 122 FAMILY PROTEIN-RELATED"/>
    <property type="match status" value="1"/>
</dbReference>
<organism evidence="4 5">
    <name type="scientific">Phaedon cochleariae</name>
    <name type="common">Mustard beetle</name>
    <dbReference type="NCBI Taxonomy" id="80249"/>
    <lineage>
        <taxon>Eukaryota</taxon>
        <taxon>Metazoa</taxon>
        <taxon>Ecdysozoa</taxon>
        <taxon>Arthropoda</taxon>
        <taxon>Hexapoda</taxon>
        <taxon>Insecta</taxon>
        <taxon>Pterygota</taxon>
        <taxon>Neoptera</taxon>
        <taxon>Endopterygota</taxon>
        <taxon>Coleoptera</taxon>
        <taxon>Polyphaga</taxon>
        <taxon>Cucujiformia</taxon>
        <taxon>Chrysomeloidea</taxon>
        <taxon>Chrysomelidae</taxon>
        <taxon>Chrysomelinae</taxon>
        <taxon>Chrysomelini</taxon>
        <taxon>Phaedon</taxon>
    </lineage>
</organism>
<reference evidence="4" key="2">
    <citation type="submission" date="2022-10" db="EMBL/GenBank/DDBJ databases">
        <authorList>
            <consortium name="ENA_rothamsted_submissions"/>
            <consortium name="culmorum"/>
            <person name="King R."/>
        </authorList>
    </citation>
    <scope>NUCLEOTIDE SEQUENCE</scope>
</reference>
<evidence type="ECO:0000313" key="4">
    <source>
        <dbReference type="EMBL" id="CAG9815419.1"/>
    </source>
</evidence>
<evidence type="ECO:0000259" key="3">
    <source>
        <dbReference type="PROSITE" id="PS01180"/>
    </source>
</evidence>
<dbReference type="InterPro" id="IPR035914">
    <property type="entry name" value="Sperma_CUB_dom_sf"/>
</dbReference>
<keyword evidence="5" id="KW-1185">Reference proteome</keyword>
<evidence type="ECO:0000313" key="5">
    <source>
        <dbReference type="Proteomes" id="UP001153737"/>
    </source>
</evidence>
<sequence length="353" mass="38181">MERLEQTYVFLLSMCNFTINSYIDREEDIVRRGPITRTKEINPSVPPALTSRFRTCGDISSHNNTYFTNRGYPNPQLAGTQCVFKIVPTSTNICQIRLDFLSFTLAQPNGNGSCVFDSMAITGSGSSIPVICGENSGQHMYLMVDGTNPISIIISTSATVVFGRSWNIKVAQIACDCPTLAPAGCLQYYTEPSRTVTSFNYGTDLNGNLVNFGNGTIVAGTRQIANMNYGICIGALPGYCSISWAQGRDDVSFTVSSDTAAVAQDTGLPASGFMGDSCNTDYVVIPNPYYQNGTAVLTDRFCGNAFTSIVTSSRPFVLSVITDGDEAADAANRGFSLTYTQEFCSNLAYVFLR</sequence>
<accession>A0A9N9SDD1</accession>
<comment type="caution">
    <text evidence="2">Lacks conserved residue(s) required for the propagation of feature annotation.</text>
</comment>